<dbReference type="EMBL" id="JABGBW010000003">
    <property type="protein sequence ID" value="MBC2576191.1"/>
    <property type="molecule type" value="Genomic_DNA"/>
</dbReference>
<accession>A0ABR6TML2</accession>
<dbReference type="RefSeq" id="WP_185624211.1">
    <property type="nucleotide sequence ID" value="NZ_JABGBW010000003.1"/>
</dbReference>
<keyword evidence="2" id="KW-1185">Reference proteome</keyword>
<sequence length="477" mass="56958">MLRQIKLVEYIYELKFLSVNELAKRLEITIATLSEDYNVICKILDEYIFYSSLSDGMLTVLFKHGCDRYDLIRTLYNESDFLKVCKNYILGITSCAIISDKYHFSYSKTFKIRKKVEDFFILSKIMDDNKNFIDNEINHRMVKIAVFVRLGIPEEIYKSEYYPEVEKLARILKDRVCPRLDKGDENFLKLTISVMFESVNRGVDLYYNQYDLFKDGYIYKDIERTVKELGYNSFFNKYEIAFLSMICIALPLNLDSYDAVYFHYTYMRKKILESFPEVSKIEKLILDEFNVDLDIINDILFKRPFLKFFYLWKMNISAFILERHFYLNTEQIKIVGKLKNILERCSNELEEEVFDVPENIIDMLGIQILFNVLFSKEKKQILIVAENEANHIIYRETLKKLINPNINSINSTLYYNIDDIPPYIDWKPYVILCDRGLIPNENNCRYSEIFPVSYYSLYEDISRFLNYLHRSHYGIVE</sequence>
<proteinExistence type="predicted"/>
<dbReference type="Proteomes" id="UP000713904">
    <property type="component" value="Unassembled WGS sequence"/>
</dbReference>
<evidence type="ECO:0000313" key="1">
    <source>
        <dbReference type="EMBL" id="MBC2576191.1"/>
    </source>
</evidence>
<comment type="caution">
    <text evidence="1">The sequence shown here is derived from an EMBL/GenBank/DDBJ whole genome shotgun (WGS) entry which is preliminary data.</text>
</comment>
<evidence type="ECO:0008006" key="3">
    <source>
        <dbReference type="Google" id="ProtNLM"/>
    </source>
</evidence>
<protein>
    <recommendedName>
        <fullName evidence="3">Mga helix-turn-helix domain-containing protein</fullName>
    </recommendedName>
</protein>
<reference evidence="1 2" key="1">
    <citation type="submission" date="2020-05" db="EMBL/GenBank/DDBJ databases">
        <title>Draft genome of xy-202 and genomic insight in genome of the genus Peptostreptococcus.</title>
        <authorList>
            <person name="Zhang Z."/>
        </authorList>
    </citation>
    <scope>NUCLEOTIDE SEQUENCE [LARGE SCALE GENOMIC DNA]</scope>
    <source>
        <strain evidence="1 2">DSM 27025</strain>
    </source>
</reference>
<organism evidence="1 2">
    <name type="scientific">Peptostreptococcus canis</name>
    <dbReference type="NCBI Taxonomy" id="1159213"/>
    <lineage>
        <taxon>Bacteria</taxon>
        <taxon>Bacillati</taxon>
        <taxon>Bacillota</taxon>
        <taxon>Clostridia</taxon>
        <taxon>Peptostreptococcales</taxon>
        <taxon>Peptostreptococcaceae</taxon>
        <taxon>Peptostreptococcus</taxon>
    </lineage>
</organism>
<evidence type="ECO:0000313" key="2">
    <source>
        <dbReference type="Proteomes" id="UP000713904"/>
    </source>
</evidence>
<gene>
    <name evidence="1" type="ORF">HLB29_05780</name>
</gene>
<name>A0ABR6TML2_9FIRM</name>